<gene>
    <name evidence="5" type="ORF">HIM_04803</name>
</gene>
<sequence length="404" mass="44990">MKPSGFGSSPLRISRAATAIISGVAVYCLLLFWLGHGNLVPTATDGRTSWVDTKHSSYRLVDRIGLKENAMHTGSMADFKRVANRTLGFEKVFAIGLPERSDKRDSLELMAALSDFDVEWIDGIKASAIVDKAVPFGIDPKEVHDNFLGSWRSHMNAIRRIVETGVSSALIMEDDMDWDAHLKLQLEDIAHGARQILAEESPQPHSPYGDNWDIIWLGHCGEPFPESLEENEGLEGELREKISVKYTIKDDDTVPPYSQVSNLVDWSAFPPRTRLIHLTAAPICSFAYAVSQKAARQILYALSVDGLHMAFDNSLAQMCRDAMFDLGRQREGGFRPKCLSVNPTIMFHHKAKGPVAGDSDIQSYGKDGTTREQGVTESIKWSMRMNLKNILTGQPLEPQFEQDD</sequence>
<reference evidence="5 6" key="1">
    <citation type="journal article" date="2014" name="Genome Biol. Evol.">
        <title>Comparative genomics and transcriptomics analyses reveal divergent lifestyle features of nematode endoparasitic fungus Hirsutella minnesotensis.</title>
        <authorList>
            <person name="Lai Y."/>
            <person name="Liu K."/>
            <person name="Zhang X."/>
            <person name="Zhang X."/>
            <person name="Li K."/>
            <person name="Wang N."/>
            <person name="Shu C."/>
            <person name="Wu Y."/>
            <person name="Wang C."/>
            <person name="Bushley K.E."/>
            <person name="Xiang M."/>
            <person name="Liu X."/>
        </authorList>
    </citation>
    <scope>NUCLEOTIDE SEQUENCE [LARGE SCALE GENOMIC DNA]</scope>
    <source>
        <strain evidence="5 6">3608</strain>
    </source>
</reference>
<keyword evidence="4" id="KW-0812">Transmembrane</keyword>
<dbReference type="EMBL" id="KQ030515">
    <property type="protein sequence ID" value="KJZ75646.1"/>
    <property type="molecule type" value="Genomic_DNA"/>
</dbReference>
<keyword evidence="2" id="KW-0328">Glycosyltransferase</keyword>
<dbReference type="OrthoDB" id="47375at2759"/>
<keyword evidence="3" id="KW-0808">Transferase</keyword>
<dbReference type="AlphaFoldDB" id="A0A0F7ZKU8"/>
<comment type="similarity">
    <text evidence="1">Belongs to the glycosyltransferase 25 family.</text>
</comment>
<dbReference type="InterPro" id="IPR002654">
    <property type="entry name" value="Glyco_trans_25"/>
</dbReference>
<organism evidence="5 6">
    <name type="scientific">Hirsutella minnesotensis 3608</name>
    <dbReference type="NCBI Taxonomy" id="1043627"/>
    <lineage>
        <taxon>Eukaryota</taxon>
        <taxon>Fungi</taxon>
        <taxon>Dikarya</taxon>
        <taxon>Ascomycota</taxon>
        <taxon>Pezizomycotina</taxon>
        <taxon>Sordariomycetes</taxon>
        <taxon>Hypocreomycetidae</taxon>
        <taxon>Hypocreales</taxon>
        <taxon>Ophiocordycipitaceae</taxon>
        <taxon>Hirsutella</taxon>
    </lineage>
</organism>
<evidence type="ECO:0000256" key="1">
    <source>
        <dbReference type="ARBA" id="ARBA00006721"/>
    </source>
</evidence>
<evidence type="ECO:0000256" key="4">
    <source>
        <dbReference type="SAM" id="Phobius"/>
    </source>
</evidence>
<name>A0A0F7ZKU8_9HYPO</name>
<evidence type="ECO:0008006" key="7">
    <source>
        <dbReference type="Google" id="ProtNLM"/>
    </source>
</evidence>
<dbReference type="InterPro" id="IPR050757">
    <property type="entry name" value="Collagen_mod_GT25"/>
</dbReference>
<keyword evidence="4" id="KW-0472">Membrane</keyword>
<dbReference type="GO" id="GO:0016740">
    <property type="term" value="F:transferase activity"/>
    <property type="evidence" value="ECO:0007669"/>
    <property type="project" value="UniProtKB-KW"/>
</dbReference>
<dbReference type="PANTHER" id="PTHR10730:SF53">
    <property type="entry name" value="GLYCOSYLTRANSFERASE 25 FAMILY MEMBER"/>
    <property type="match status" value="1"/>
</dbReference>
<evidence type="ECO:0000313" key="5">
    <source>
        <dbReference type="EMBL" id="KJZ75646.1"/>
    </source>
</evidence>
<dbReference type="PANTHER" id="PTHR10730">
    <property type="entry name" value="PROCOLLAGEN-LYSINE,2-OXOGLUTARATE 5-DIOXYGENASE/GLYCOSYLTRANSFERASE 25 FAMILY MEMBER"/>
    <property type="match status" value="1"/>
</dbReference>
<evidence type="ECO:0000313" key="6">
    <source>
        <dbReference type="Proteomes" id="UP000054481"/>
    </source>
</evidence>
<keyword evidence="6" id="KW-1185">Reference proteome</keyword>
<evidence type="ECO:0000256" key="2">
    <source>
        <dbReference type="ARBA" id="ARBA00022676"/>
    </source>
</evidence>
<keyword evidence="4" id="KW-1133">Transmembrane helix</keyword>
<feature type="transmembrane region" description="Helical" evidence="4">
    <location>
        <begin position="12"/>
        <end position="34"/>
    </location>
</feature>
<accession>A0A0F7ZKU8</accession>
<dbReference type="CDD" id="cd06532">
    <property type="entry name" value="Glyco_transf_25"/>
    <property type="match status" value="1"/>
</dbReference>
<dbReference type="Proteomes" id="UP000054481">
    <property type="component" value="Unassembled WGS sequence"/>
</dbReference>
<proteinExistence type="inferred from homology"/>
<evidence type="ECO:0000256" key="3">
    <source>
        <dbReference type="ARBA" id="ARBA00022679"/>
    </source>
</evidence>
<protein>
    <recommendedName>
        <fullName evidence="7">Glycosyltransferase family 25 protein</fullName>
    </recommendedName>
</protein>